<dbReference type="AlphaFoldDB" id="A0A023GAY7"/>
<name>A0A023GAY7_AMBTT</name>
<organism evidence="2">
    <name type="scientific">Amblyomma triste</name>
    <name type="common">Neotropical tick</name>
    <dbReference type="NCBI Taxonomy" id="251400"/>
    <lineage>
        <taxon>Eukaryota</taxon>
        <taxon>Metazoa</taxon>
        <taxon>Ecdysozoa</taxon>
        <taxon>Arthropoda</taxon>
        <taxon>Chelicerata</taxon>
        <taxon>Arachnida</taxon>
        <taxon>Acari</taxon>
        <taxon>Parasitiformes</taxon>
        <taxon>Ixodida</taxon>
        <taxon>Ixodoidea</taxon>
        <taxon>Ixodidae</taxon>
        <taxon>Amblyomminae</taxon>
        <taxon>Amblyomma</taxon>
    </lineage>
</organism>
<evidence type="ECO:0000256" key="1">
    <source>
        <dbReference type="SAM" id="SignalP"/>
    </source>
</evidence>
<evidence type="ECO:0000313" key="2">
    <source>
        <dbReference type="EMBL" id="JAC31047.1"/>
    </source>
</evidence>
<proteinExistence type="evidence at transcript level"/>
<reference evidence="2" key="1">
    <citation type="submission" date="2014-03" db="EMBL/GenBank/DDBJ databases">
        <title>The sialotranscriptome of Amblyomma triste, Amblyomma parvum and Amblyomma cajennense ticks, uncovered by 454-based RNA-seq.</title>
        <authorList>
            <person name="Garcia G.R."/>
            <person name="Gardinassi L.G."/>
            <person name="Ribeiro J.M."/>
            <person name="Anatriello E."/>
            <person name="Ferreira B.R."/>
            <person name="Moreira H.N."/>
            <person name="Mafra C."/>
            <person name="Olegario M.M."/>
            <person name="Szabo P.J."/>
            <person name="Miranda-Santos I.K."/>
            <person name="Maruyama S.R."/>
        </authorList>
    </citation>
    <scope>NUCLEOTIDE SEQUENCE</scope>
    <source>
        <strain evidence="2">Mato Grasso do Sul</strain>
        <tissue evidence="2">Salivary glands</tissue>
    </source>
</reference>
<accession>A0A023GAY7</accession>
<dbReference type="Gene3D" id="2.40.128.20">
    <property type="match status" value="1"/>
</dbReference>
<feature type="signal peptide" evidence="1">
    <location>
        <begin position="1"/>
        <end position="20"/>
    </location>
</feature>
<sequence length="220" mass="24632">MNLSLAFAGLVATLCSHTWGASDIEDDGEDIDIREALNTTATLWLLRQTYKNGFSLCIDNNCINEKEICIRNQKISLSDKEYHFVQKLILDKEDITTYYKGTFNDAKKPPKSMDVSQVTSEGKTDNTGAGLRQLWTLGFWTPTSRCLVFFIAQLDNEIRDDIGTCELYTVGKPGLSDPPSDCKAFFERNCNTTTVYTPYTDDCRDISGPVDITSNTNSQS</sequence>
<protein>
    <submittedName>
        <fullName evidence="2">Putative lipocalin-2 1</fullName>
    </submittedName>
</protein>
<dbReference type="SUPFAM" id="SSF50814">
    <property type="entry name" value="Lipocalins"/>
    <property type="match status" value="1"/>
</dbReference>
<dbReference type="EMBL" id="GBBM01004371">
    <property type="protein sequence ID" value="JAC31047.1"/>
    <property type="molecule type" value="mRNA"/>
</dbReference>
<dbReference type="InterPro" id="IPR012674">
    <property type="entry name" value="Calycin"/>
</dbReference>
<feature type="chain" id="PRO_5001518485" evidence="1">
    <location>
        <begin position="21"/>
        <end position="220"/>
    </location>
</feature>
<keyword evidence="1" id="KW-0732">Signal</keyword>